<dbReference type="InterPro" id="IPR053274">
    <property type="entry name" value="Fluconazole_resistance"/>
</dbReference>
<name>A0A8H8D8R6_9ASCO</name>
<feature type="compositionally biased region" description="Polar residues" evidence="1">
    <location>
        <begin position="45"/>
        <end position="54"/>
    </location>
</feature>
<evidence type="ECO:0000313" key="3">
    <source>
        <dbReference type="EMBL" id="KAG5417383.1"/>
    </source>
</evidence>
<sequence length="453" mass="50590">MSSETQSITDTHRTKLSTFAKLRKSQSSPKLRGGASERPPVKANLKSSYRQPIVTSYTTLNSPTSNTPTPTSSTVTTAPASVLPSTRATTPSPRTRVTHTKSTKSFTTTKPKPKSATTTRTTSSSSPGFFKKISHEWHSFIHRLKSISEDAFVIDNSIDDLFVDDDIDDHMAFDKLVGNAKGYNTTDENFLQDFKKFKSLDKMYEHYNGATHSNNHSVVTHSHALNNQDVGSSTTVVSDQTSFNVRTTLQDVIRHHQAHFENIDEESSEGEEEDKEEEALDNITATGSSTNIHDIPQFSDIDFTILRKEFENLLASTASSSSTSKFPYDPFKTHLAAPPGQQPSASTSTSTSSSSSSSSTPSTSKKGVCKDINVGTILWNYRRRKWLYCPDRTKAALRIENDSLANVPKESYYKVYCSLIHDNRVLKNDKRINLRDLIKIVNIGWIEEKKWEQ</sequence>
<dbReference type="Pfam" id="PF13259">
    <property type="entry name" value="clamp_Gag1-like"/>
    <property type="match status" value="1"/>
</dbReference>
<feature type="compositionally biased region" description="Acidic residues" evidence="1">
    <location>
        <begin position="263"/>
        <end position="280"/>
    </location>
</feature>
<evidence type="ECO:0000259" key="2">
    <source>
        <dbReference type="Pfam" id="PF13259"/>
    </source>
</evidence>
<dbReference type="OrthoDB" id="5576875at2759"/>
<feature type="region of interest" description="Disordered" evidence="1">
    <location>
        <begin position="329"/>
        <end position="366"/>
    </location>
</feature>
<organism evidence="3 4">
    <name type="scientific">Candida metapsilosis</name>
    <dbReference type="NCBI Taxonomy" id="273372"/>
    <lineage>
        <taxon>Eukaryota</taxon>
        <taxon>Fungi</taxon>
        <taxon>Dikarya</taxon>
        <taxon>Ascomycota</taxon>
        <taxon>Saccharomycotina</taxon>
        <taxon>Pichiomycetes</taxon>
        <taxon>Debaryomycetaceae</taxon>
        <taxon>Candida/Lodderomyces clade</taxon>
        <taxon>Candida</taxon>
    </lineage>
</organism>
<proteinExistence type="predicted"/>
<protein>
    <recommendedName>
        <fullName evidence="2">Gag1-like clamp domain-containing protein</fullName>
    </recommendedName>
</protein>
<dbReference type="PANTHER" id="PTHR28065:SF1">
    <property type="entry name" value="DUF4050 DOMAIN-CONTAINING PROTEIN"/>
    <property type="match status" value="1"/>
</dbReference>
<dbReference type="PANTHER" id="PTHR28065">
    <property type="entry name" value="FREQUENIN"/>
    <property type="match status" value="1"/>
</dbReference>
<feature type="compositionally biased region" description="Low complexity" evidence="1">
    <location>
        <begin position="344"/>
        <end position="364"/>
    </location>
</feature>
<dbReference type="GeneID" id="93653645"/>
<feature type="region of interest" description="Disordered" evidence="1">
    <location>
        <begin position="260"/>
        <end position="280"/>
    </location>
</feature>
<accession>A0A8H8D8R6</accession>
<comment type="caution">
    <text evidence="3">The sequence shown here is derived from an EMBL/GenBank/DDBJ whole genome shotgun (WGS) entry which is preliminary data.</text>
</comment>
<reference evidence="3 4" key="1">
    <citation type="submission" date="2020-12" db="EMBL/GenBank/DDBJ databases">
        <title>Effect of drift, selection, and recombination on the evolution of hybrid genomes in Candida yeast pathogens.</title>
        <authorList>
            <person name="Mixao V."/>
            <person name="Ksiezopolska E."/>
            <person name="Saus E."/>
            <person name="Boekhout T."/>
            <person name="Gacser A."/>
            <person name="Gabaldon T."/>
        </authorList>
    </citation>
    <scope>NUCLEOTIDE SEQUENCE [LARGE SCALE GENOMIC DNA]</scope>
    <source>
        <strain evidence="3 4">BP57</strain>
    </source>
</reference>
<dbReference type="RefSeq" id="XP_067546499.1">
    <property type="nucleotide sequence ID" value="XM_067694150.1"/>
</dbReference>
<feature type="region of interest" description="Disordered" evidence="1">
    <location>
        <begin position="1"/>
        <end position="127"/>
    </location>
</feature>
<feature type="compositionally biased region" description="Low complexity" evidence="1">
    <location>
        <begin position="55"/>
        <end position="95"/>
    </location>
</feature>
<dbReference type="InterPro" id="IPR025124">
    <property type="entry name" value="Gag1-like_clamp"/>
</dbReference>
<feature type="domain" description="Gag1-like clamp" evidence="2">
    <location>
        <begin position="343"/>
        <end position="452"/>
    </location>
</feature>
<dbReference type="Proteomes" id="UP000669133">
    <property type="component" value="Unassembled WGS sequence"/>
</dbReference>
<evidence type="ECO:0000313" key="4">
    <source>
        <dbReference type="Proteomes" id="UP000669133"/>
    </source>
</evidence>
<gene>
    <name evidence="3" type="ORF">I9W82_005016</name>
</gene>
<dbReference type="AlphaFoldDB" id="A0A8H8D8R6"/>
<feature type="compositionally biased region" description="Low complexity" evidence="1">
    <location>
        <begin position="103"/>
        <end position="127"/>
    </location>
</feature>
<dbReference type="EMBL" id="JAEOAQ010000007">
    <property type="protein sequence ID" value="KAG5417383.1"/>
    <property type="molecule type" value="Genomic_DNA"/>
</dbReference>
<evidence type="ECO:0000256" key="1">
    <source>
        <dbReference type="SAM" id="MobiDB-lite"/>
    </source>
</evidence>
<keyword evidence="4" id="KW-1185">Reference proteome</keyword>